<dbReference type="Proteomes" id="UP001595729">
    <property type="component" value="Unassembled WGS sequence"/>
</dbReference>
<accession>A0ABV7W7V8</accession>
<comment type="caution">
    <text evidence="1">The sequence shown here is derived from an EMBL/GenBank/DDBJ whole genome shotgun (WGS) entry which is preliminary data.</text>
</comment>
<gene>
    <name evidence="1" type="ORF">ACFOPI_13965</name>
</gene>
<sequence length="127" mass="14126">MIYQARVLALSDDVEEEVNLQINDVRLNCFAGVCPYPIQEGGTYPVCLELVVFDDYEVAESSGNALPAFSKMGNSFGYLVHGRLNGTCLEAGGLVFEDEVLQRDFGYLDGRCVTMKVDRIDVEFLTR</sequence>
<dbReference type="RefSeq" id="WP_382174758.1">
    <property type="nucleotide sequence ID" value="NZ_JBHRXX010000005.1"/>
</dbReference>
<evidence type="ECO:0000313" key="1">
    <source>
        <dbReference type="EMBL" id="MFC3684706.1"/>
    </source>
</evidence>
<dbReference type="EMBL" id="JBHRXX010000005">
    <property type="protein sequence ID" value="MFC3684706.1"/>
    <property type="molecule type" value="Genomic_DNA"/>
</dbReference>
<keyword evidence="2" id="KW-1185">Reference proteome</keyword>
<proteinExistence type="predicted"/>
<protein>
    <submittedName>
        <fullName evidence="1">Uncharacterized protein</fullName>
    </submittedName>
</protein>
<reference evidence="2" key="1">
    <citation type="journal article" date="2019" name="Int. J. Syst. Evol. Microbiol.">
        <title>The Global Catalogue of Microorganisms (GCM) 10K type strain sequencing project: providing services to taxonomists for standard genome sequencing and annotation.</title>
        <authorList>
            <consortium name="The Broad Institute Genomics Platform"/>
            <consortium name="The Broad Institute Genome Sequencing Center for Infectious Disease"/>
            <person name="Wu L."/>
            <person name="Ma J."/>
        </authorList>
    </citation>
    <scope>NUCLEOTIDE SEQUENCE [LARGE SCALE GENOMIC DNA]</scope>
    <source>
        <strain evidence="2">KCTC 42501</strain>
    </source>
</reference>
<dbReference type="InterPro" id="IPR016767">
    <property type="entry name" value="UCP019853"/>
</dbReference>
<dbReference type="PIRSF" id="PIRSF019853">
    <property type="entry name" value="UCP019853"/>
    <property type="match status" value="1"/>
</dbReference>
<name>A0ABV7W7V8_9BURK</name>
<evidence type="ECO:0000313" key="2">
    <source>
        <dbReference type="Proteomes" id="UP001595729"/>
    </source>
</evidence>
<organism evidence="1 2">
    <name type="scientific">Hydrogenophaga luteola</name>
    <dbReference type="NCBI Taxonomy" id="1591122"/>
    <lineage>
        <taxon>Bacteria</taxon>
        <taxon>Pseudomonadati</taxon>
        <taxon>Pseudomonadota</taxon>
        <taxon>Betaproteobacteria</taxon>
        <taxon>Burkholderiales</taxon>
        <taxon>Comamonadaceae</taxon>
        <taxon>Hydrogenophaga</taxon>
    </lineage>
</organism>